<organism evidence="1 2">
    <name type="scientific">Trichonephila clavata</name>
    <name type="common">Joro spider</name>
    <name type="synonym">Nephila clavata</name>
    <dbReference type="NCBI Taxonomy" id="2740835"/>
    <lineage>
        <taxon>Eukaryota</taxon>
        <taxon>Metazoa</taxon>
        <taxon>Ecdysozoa</taxon>
        <taxon>Arthropoda</taxon>
        <taxon>Chelicerata</taxon>
        <taxon>Arachnida</taxon>
        <taxon>Araneae</taxon>
        <taxon>Araneomorphae</taxon>
        <taxon>Entelegynae</taxon>
        <taxon>Araneoidea</taxon>
        <taxon>Nephilidae</taxon>
        <taxon>Trichonephila</taxon>
    </lineage>
</organism>
<dbReference type="EMBL" id="BMAO01038598">
    <property type="protein sequence ID" value="GFR25902.1"/>
    <property type="molecule type" value="Genomic_DNA"/>
</dbReference>
<gene>
    <name evidence="1" type="primary">AVEN_271701_1</name>
    <name evidence="1" type="ORF">TNCT_394471</name>
</gene>
<sequence length="205" mass="22853">MESPTEGLVVSNLHTTTAGQICTGEVALMTLWVRISGGLTAVCLKLGWVVCGAYDDIISNKNKNSPTLCARLGVHEFIISDLWILKAIGILDANQNLTNTVEDEIARGQFSISITRKVNGHYCVGLPWSGSSVELPSNYQAAEKRLFVITRKLRSLHKYEEDDRIFKEWLDEGVIEIVPDHELNSKRHYLPHHPVFKPGSVTTKV</sequence>
<evidence type="ECO:0000313" key="1">
    <source>
        <dbReference type="EMBL" id="GFR25902.1"/>
    </source>
</evidence>
<name>A0A8X6LZ04_TRICU</name>
<dbReference type="PANTHER" id="PTHR47331:SF5">
    <property type="entry name" value="RIBONUCLEASE H"/>
    <property type="match status" value="1"/>
</dbReference>
<accession>A0A8X6LZ04</accession>
<reference evidence="1" key="1">
    <citation type="submission" date="2020-07" db="EMBL/GenBank/DDBJ databases">
        <title>Multicomponent nature underlies the extraordinary mechanical properties of spider dragline silk.</title>
        <authorList>
            <person name="Kono N."/>
            <person name="Nakamura H."/>
            <person name="Mori M."/>
            <person name="Yoshida Y."/>
            <person name="Ohtoshi R."/>
            <person name="Malay A.D."/>
            <person name="Moran D.A.P."/>
            <person name="Tomita M."/>
            <person name="Numata K."/>
            <person name="Arakawa K."/>
        </authorList>
    </citation>
    <scope>NUCLEOTIDE SEQUENCE</scope>
</reference>
<dbReference type="OrthoDB" id="6433130at2759"/>
<dbReference type="AlphaFoldDB" id="A0A8X6LZ04"/>
<protein>
    <submittedName>
        <fullName evidence="1">Integrase catalytic domain-containing protein</fullName>
    </submittedName>
</protein>
<keyword evidence="2" id="KW-1185">Reference proteome</keyword>
<comment type="caution">
    <text evidence="1">The sequence shown here is derived from an EMBL/GenBank/DDBJ whole genome shotgun (WGS) entry which is preliminary data.</text>
</comment>
<evidence type="ECO:0000313" key="2">
    <source>
        <dbReference type="Proteomes" id="UP000887116"/>
    </source>
</evidence>
<dbReference type="Proteomes" id="UP000887116">
    <property type="component" value="Unassembled WGS sequence"/>
</dbReference>
<dbReference type="PANTHER" id="PTHR47331">
    <property type="entry name" value="PHD-TYPE DOMAIN-CONTAINING PROTEIN"/>
    <property type="match status" value="1"/>
</dbReference>
<proteinExistence type="predicted"/>